<name>K9YV39_DACS8</name>
<proteinExistence type="predicted"/>
<evidence type="ECO:0000313" key="3">
    <source>
        <dbReference type="Proteomes" id="UP000010482"/>
    </source>
</evidence>
<dbReference type="OrthoDB" id="426174at2"/>
<evidence type="ECO:0000313" key="2">
    <source>
        <dbReference type="EMBL" id="AFZ50387.1"/>
    </source>
</evidence>
<organism evidence="2 3">
    <name type="scientific">Dactylococcopsis salina (strain PCC 8305)</name>
    <name type="common">Myxobactron salinum</name>
    <dbReference type="NCBI Taxonomy" id="13035"/>
    <lineage>
        <taxon>Bacteria</taxon>
        <taxon>Bacillati</taxon>
        <taxon>Cyanobacteriota</taxon>
        <taxon>Cyanophyceae</taxon>
        <taxon>Nodosilineales</taxon>
        <taxon>Cymatolegaceae</taxon>
        <taxon>Dactylococcopsis</taxon>
    </lineage>
</organism>
<evidence type="ECO:0000256" key="1">
    <source>
        <dbReference type="SAM" id="Phobius"/>
    </source>
</evidence>
<keyword evidence="1" id="KW-1133">Transmembrane helix</keyword>
<keyword evidence="1" id="KW-0472">Membrane</keyword>
<reference evidence="2" key="1">
    <citation type="submission" date="2012-04" db="EMBL/GenBank/DDBJ databases">
        <title>Finished genome of Dactylococcopsis salina PCC 8305.</title>
        <authorList>
            <consortium name="US DOE Joint Genome Institute"/>
            <person name="Gugger M."/>
            <person name="Coursin T."/>
            <person name="Rippka R."/>
            <person name="Tandeau De Marsac N."/>
            <person name="Huntemann M."/>
            <person name="Wei C.-L."/>
            <person name="Han J."/>
            <person name="Detter J.C."/>
            <person name="Han C."/>
            <person name="Tapia R."/>
            <person name="Daligault H."/>
            <person name="Chen A."/>
            <person name="Krypides N."/>
            <person name="Mavromatis K."/>
            <person name="Markowitz V."/>
            <person name="Szeto E."/>
            <person name="Ivanova N."/>
            <person name="Ovchinnikova G."/>
            <person name="Pagani I."/>
            <person name="Pati A."/>
            <person name="Goodwin L."/>
            <person name="Peters L."/>
            <person name="Pitluck S."/>
            <person name="Woyke T."/>
            <person name="Kerfeld C."/>
        </authorList>
    </citation>
    <scope>NUCLEOTIDE SEQUENCE [LARGE SCALE GENOMIC DNA]</scope>
    <source>
        <strain evidence="2">PCC 8305</strain>
    </source>
</reference>
<dbReference type="HOGENOM" id="CLU_161803_2_0_3"/>
<gene>
    <name evidence="2" type="ORF">Dacsa_1723</name>
</gene>
<feature type="transmembrane region" description="Helical" evidence="1">
    <location>
        <begin position="45"/>
        <end position="66"/>
    </location>
</feature>
<dbReference type="EMBL" id="CP003944">
    <property type="protein sequence ID" value="AFZ50387.1"/>
    <property type="molecule type" value="Genomic_DNA"/>
</dbReference>
<dbReference type="STRING" id="13035.Dacsa_1723"/>
<keyword evidence="1" id="KW-0812">Transmembrane</keyword>
<accession>K9YV39</accession>
<dbReference type="Proteomes" id="UP000010482">
    <property type="component" value="Chromosome"/>
</dbReference>
<dbReference type="KEGG" id="dsl:Dacsa_1723"/>
<dbReference type="RefSeq" id="WP_015229384.1">
    <property type="nucleotide sequence ID" value="NC_019780.1"/>
</dbReference>
<keyword evidence="3" id="KW-1185">Reference proteome</keyword>
<sequence>MQKITTVIGFSIIATELIVMSLISIQNITPISLKFLVFQSIEVPFGILFGISVGLGLILGAMLPFVKPVLR</sequence>
<evidence type="ECO:0008006" key="4">
    <source>
        <dbReference type="Google" id="ProtNLM"/>
    </source>
</evidence>
<protein>
    <recommendedName>
        <fullName evidence="4">Lipopolysaccharide assembly protein A domain-containing protein</fullName>
    </recommendedName>
</protein>
<feature type="transmembrane region" description="Helical" evidence="1">
    <location>
        <begin position="7"/>
        <end position="25"/>
    </location>
</feature>
<dbReference type="AlphaFoldDB" id="K9YV39"/>